<comment type="caution">
    <text evidence="3">The sequence shown here is derived from an EMBL/GenBank/DDBJ whole genome shotgun (WGS) entry which is preliminary data.</text>
</comment>
<gene>
    <name evidence="3" type="ORF">QBC32DRAFT_389028</name>
</gene>
<feature type="region of interest" description="Disordered" evidence="2">
    <location>
        <begin position="730"/>
        <end position="1049"/>
    </location>
</feature>
<keyword evidence="4" id="KW-1185">Reference proteome</keyword>
<accession>A0AAN6NVU9</accession>
<feature type="compositionally biased region" description="Polar residues" evidence="2">
    <location>
        <begin position="452"/>
        <end position="476"/>
    </location>
</feature>
<feature type="compositionally biased region" description="Low complexity" evidence="2">
    <location>
        <begin position="116"/>
        <end position="127"/>
    </location>
</feature>
<feature type="compositionally biased region" description="Basic and acidic residues" evidence="2">
    <location>
        <begin position="85"/>
        <end position="110"/>
    </location>
</feature>
<protein>
    <recommendedName>
        <fullName evidence="5">Centrosomin N-terminal motif 1 domain-containing protein</fullName>
    </recommendedName>
</protein>
<evidence type="ECO:0000256" key="2">
    <source>
        <dbReference type="SAM" id="MobiDB-lite"/>
    </source>
</evidence>
<reference evidence="3" key="2">
    <citation type="submission" date="2023-06" db="EMBL/GenBank/DDBJ databases">
        <authorList>
            <consortium name="Lawrence Berkeley National Laboratory"/>
            <person name="Mondo S.J."/>
            <person name="Hensen N."/>
            <person name="Bonometti L."/>
            <person name="Westerberg I."/>
            <person name="Brannstrom I.O."/>
            <person name="Guillou S."/>
            <person name="Cros-Aarteil S."/>
            <person name="Calhoun S."/>
            <person name="Haridas S."/>
            <person name="Kuo A."/>
            <person name="Pangilinan J."/>
            <person name="Riley R."/>
            <person name="Labutti K."/>
            <person name="Andreopoulos B."/>
            <person name="Lipzen A."/>
            <person name="Chen C."/>
            <person name="Yanf M."/>
            <person name="Daum C."/>
            <person name="Ng V."/>
            <person name="Clum A."/>
            <person name="Steindorff A."/>
            <person name="Ohm R."/>
            <person name="Martin F."/>
            <person name="Silar P."/>
            <person name="Natvig D."/>
            <person name="Lalanne C."/>
            <person name="Gautier V."/>
            <person name="Ament-Velasquez S.L."/>
            <person name="Kruys A."/>
            <person name="Hutchinson M.I."/>
            <person name="Powell A.J."/>
            <person name="Barry K."/>
            <person name="Miller A.N."/>
            <person name="Grigoriev I.V."/>
            <person name="Debuchy R."/>
            <person name="Gladieux P."/>
            <person name="Thoren M.H."/>
            <person name="Johannesson H."/>
        </authorList>
    </citation>
    <scope>NUCLEOTIDE SEQUENCE</scope>
    <source>
        <strain evidence="3">CBS 626.80</strain>
    </source>
</reference>
<evidence type="ECO:0008006" key="5">
    <source>
        <dbReference type="Google" id="ProtNLM"/>
    </source>
</evidence>
<name>A0AAN6NVU9_9PEZI</name>
<dbReference type="EMBL" id="MU859113">
    <property type="protein sequence ID" value="KAK3953020.1"/>
    <property type="molecule type" value="Genomic_DNA"/>
</dbReference>
<dbReference type="AlphaFoldDB" id="A0AAN6NVU9"/>
<feature type="compositionally biased region" description="Polar residues" evidence="2">
    <location>
        <begin position="857"/>
        <end position="882"/>
    </location>
</feature>
<feature type="compositionally biased region" description="Low complexity" evidence="2">
    <location>
        <begin position="513"/>
        <end position="527"/>
    </location>
</feature>
<proteinExistence type="predicted"/>
<feature type="region of interest" description="Disordered" evidence="2">
    <location>
        <begin position="511"/>
        <end position="617"/>
    </location>
</feature>
<feature type="compositionally biased region" description="Polar residues" evidence="2">
    <location>
        <begin position="1016"/>
        <end position="1032"/>
    </location>
</feature>
<feature type="compositionally biased region" description="Polar residues" evidence="2">
    <location>
        <begin position="400"/>
        <end position="409"/>
    </location>
</feature>
<evidence type="ECO:0000256" key="1">
    <source>
        <dbReference type="SAM" id="Coils"/>
    </source>
</evidence>
<feature type="compositionally biased region" description="Polar residues" evidence="2">
    <location>
        <begin position="376"/>
        <end position="390"/>
    </location>
</feature>
<feature type="compositionally biased region" description="Low complexity" evidence="2">
    <location>
        <begin position="23"/>
        <end position="44"/>
    </location>
</feature>
<evidence type="ECO:0000313" key="3">
    <source>
        <dbReference type="EMBL" id="KAK3953020.1"/>
    </source>
</evidence>
<sequence>MDSPIDTRSHGRPIRPLSGLRPASSESMSASSTRTRTSNTNSNNQTHARDRSRSSRPPSSSKQHKFHSSRDRADILALPPMSEYLQERIERTRKMEAERASGKQPIERPKTSAGFTSPVSSPTRPTTAGKVRLPPTLDSELSAKKKERQAPCMKDAQDLLSKLHKQNFDLKLELFHRREKQTALEELIEKLELEKEQLRSEQRETQDINDVLLEELEKKDKAVEEAVAMIVTLESRIENLLKEREMVRQVEAEGFYRSEHSASRPISSNETLGTPRAGEQKVLHRMPSFLTEPTENTENLRNVYLGARATELGLARLSEEESPETNRSEFIKVGSPPLSLLSESSFLSIYGQNKASPSPRPQSPPHVDGAEERLASMSNRHSPMPENSPTKSHHRPPSPIATSRSSPFRKSQLGLGIDKAADQGLEEPRTVSLVDESSSRHKLDQETGAASVKSQADSTSGRTNRSSLQKVYTHGSSVRDFPRVHSGLPPTPDTISTSTLRVFQVVNDALSKGQSSGNGPANSSSSGETASVHSEDEDEGHLQVPRRRQGQPASITAFSSLRELESEGAMLDPCYTTSESERPPSARDVRRSEEHGDRKSWSSEEDDNDVEDERRKSFASSIDLWLRESQKPNKIVPPLDPLSSVSQVGGRETDHGRMSPDLFSFPTGSRGWMSDAIYGKLDGTGYNCAGGVRVASGSSNADSAFGSRSYMGDSLPTPVFGSGFAKLHEVRNMAPPPPERGSSLRATMGHRIPGLDGSLSGSASSLPASPTVRQLQTPLKDPRGRKSNMDSPRTTTTEIRSPSIGQRSDARPSSDLSFGADNRAATVPPKTLFNPPPPKEEKEKSCSKRHYPPTASQPPRSKFNSLFRRSTGSVEPSTSHGPSSMPIPSPASTSFSLSARDRDPSSDFGFTPWGRRNSEMAAAAADDDDGHTGATPPPIMRSRPRRTAADPASSSAVHVHDDNENGGVSLCPSSFGDCGDIERNSADQPPQRPVTSGGASLGGDHGEGGGGGGVLSNFQNPFSKSVGSTSDGPPQKEGGRRESAAAAVAGAKRRWFANLGRVGSLRKGPSH</sequence>
<dbReference type="Proteomes" id="UP001303222">
    <property type="component" value="Unassembled WGS sequence"/>
</dbReference>
<feature type="region of interest" description="Disordered" evidence="2">
    <location>
        <begin position="629"/>
        <end position="662"/>
    </location>
</feature>
<feature type="compositionally biased region" description="Polar residues" evidence="2">
    <location>
        <begin position="789"/>
        <end position="806"/>
    </location>
</feature>
<feature type="region of interest" description="Disordered" evidence="2">
    <location>
        <begin position="1"/>
        <end position="150"/>
    </location>
</feature>
<keyword evidence="1" id="KW-0175">Coiled coil</keyword>
<feature type="compositionally biased region" description="Gly residues" evidence="2">
    <location>
        <begin position="999"/>
        <end position="1014"/>
    </location>
</feature>
<feature type="region of interest" description="Disordered" evidence="2">
    <location>
        <begin position="351"/>
        <end position="497"/>
    </location>
</feature>
<feature type="compositionally biased region" description="Basic and acidic residues" evidence="2">
    <location>
        <begin position="579"/>
        <end position="602"/>
    </location>
</feature>
<reference evidence="3" key="1">
    <citation type="journal article" date="2023" name="Mol. Phylogenet. Evol.">
        <title>Genome-scale phylogeny and comparative genomics of the fungal order Sordariales.</title>
        <authorList>
            <person name="Hensen N."/>
            <person name="Bonometti L."/>
            <person name="Westerberg I."/>
            <person name="Brannstrom I.O."/>
            <person name="Guillou S."/>
            <person name="Cros-Aarteil S."/>
            <person name="Calhoun S."/>
            <person name="Haridas S."/>
            <person name="Kuo A."/>
            <person name="Mondo S."/>
            <person name="Pangilinan J."/>
            <person name="Riley R."/>
            <person name="LaButti K."/>
            <person name="Andreopoulos B."/>
            <person name="Lipzen A."/>
            <person name="Chen C."/>
            <person name="Yan M."/>
            <person name="Daum C."/>
            <person name="Ng V."/>
            <person name="Clum A."/>
            <person name="Steindorff A."/>
            <person name="Ohm R.A."/>
            <person name="Martin F."/>
            <person name="Silar P."/>
            <person name="Natvig D.O."/>
            <person name="Lalanne C."/>
            <person name="Gautier V."/>
            <person name="Ament-Velasquez S.L."/>
            <person name="Kruys A."/>
            <person name="Hutchinson M.I."/>
            <person name="Powell A.J."/>
            <person name="Barry K."/>
            <person name="Miller A.N."/>
            <person name="Grigoriev I.V."/>
            <person name="Debuchy R."/>
            <person name="Gladieux P."/>
            <person name="Hiltunen Thoren M."/>
            <person name="Johannesson H."/>
        </authorList>
    </citation>
    <scope>NUCLEOTIDE SEQUENCE</scope>
    <source>
        <strain evidence="3">CBS 626.80</strain>
    </source>
</reference>
<organism evidence="3 4">
    <name type="scientific">Pseudoneurospora amorphoporcata</name>
    <dbReference type="NCBI Taxonomy" id="241081"/>
    <lineage>
        <taxon>Eukaryota</taxon>
        <taxon>Fungi</taxon>
        <taxon>Dikarya</taxon>
        <taxon>Ascomycota</taxon>
        <taxon>Pezizomycotina</taxon>
        <taxon>Sordariomycetes</taxon>
        <taxon>Sordariomycetidae</taxon>
        <taxon>Sordariales</taxon>
        <taxon>Sordariaceae</taxon>
        <taxon>Pseudoneurospora</taxon>
    </lineage>
</organism>
<evidence type="ECO:0000313" key="4">
    <source>
        <dbReference type="Proteomes" id="UP001303222"/>
    </source>
</evidence>
<feature type="compositionally biased region" description="Low complexity" evidence="2">
    <location>
        <begin position="757"/>
        <end position="770"/>
    </location>
</feature>
<feature type="coiled-coil region" evidence="1">
    <location>
        <begin position="177"/>
        <end position="250"/>
    </location>
</feature>